<dbReference type="SUPFAM" id="SSF54556">
    <property type="entry name" value="Chitinase insertion domain"/>
    <property type="match status" value="1"/>
</dbReference>
<evidence type="ECO:0000313" key="3">
    <source>
        <dbReference type="Proteomes" id="UP000077115"/>
    </source>
</evidence>
<accession>A0A177WSV3</accession>
<organism evidence="2 3">
    <name type="scientific">Batrachochytrium dendrobatidis (strain JEL423)</name>
    <dbReference type="NCBI Taxonomy" id="403673"/>
    <lineage>
        <taxon>Eukaryota</taxon>
        <taxon>Fungi</taxon>
        <taxon>Fungi incertae sedis</taxon>
        <taxon>Chytridiomycota</taxon>
        <taxon>Chytridiomycota incertae sedis</taxon>
        <taxon>Chytridiomycetes</taxon>
        <taxon>Rhizophydiales</taxon>
        <taxon>Rhizophydiales incertae sedis</taxon>
        <taxon>Batrachochytrium</taxon>
    </lineage>
</organism>
<feature type="domain" description="GH18" evidence="1">
    <location>
        <begin position="28"/>
        <end position="389"/>
    </location>
</feature>
<dbReference type="SUPFAM" id="SSF51445">
    <property type="entry name" value="(Trans)glycosidases"/>
    <property type="match status" value="1"/>
</dbReference>
<dbReference type="SMART" id="SM00636">
    <property type="entry name" value="Glyco_18"/>
    <property type="match status" value="1"/>
</dbReference>
<evidence type="ECO:0000259" key="1">
    <source>
        <dbReference type="PROSITE" id="PS51910"/>
    </source>
</evidence>
<dbReference type="GO" id="GO:0008061">
    <property type="term" value="F:chitin binding"/>
    <property type="evidence" value="ECO:0007669"/>
    <property type="project" value="InterPro"/>
</dbReference>
<dbReference type="AlphaFoldDB" id="A0A177WSV3"/>
<dbReference type="GO" id="GO:0005576">
    <property type="term" value="C:extracellular region"/>
    <property type="evidence" value="ECO:0007669"/>
    <property type="project" value="TreeGrafter"/>
</dbReference>
<dbReference type="InterPro" id="IPR050314">
    <property type="entry name" value="Glycosyl_Hydrlase_18"/>
</dbReference>
<dbReference type="OrthoDB" id="76388at2759"/>
<dbReference type="Gene3D" id="3.20.20.80">
    <property type="entry name" value="Glycosidases"/>
    <property type="match status" value="2"/>
</dbReference>
<dbReference type="PANTHER" id="PTHR11177:SF317">
    <property type="entry name" value="CHITINASE 12-RELATED"/>
    <property type="match status" value="1"/>
</dbReference>
<reference evidence="2 3" key="1">
    <citation type="submission" date="2006-10" db="EMBL/GenBank/DDBJ databases">
        <title>The Genome Sequence of Batrachochytrium dendrobatidis JEL423.</title>
        <authorList>
            <consortium name="The Broad Institute Genome Sequencing Platform"/>
            <person name="Birren B."/>
            <person name="Lander E."/>
            <person name="Galagan J."/>
            <person name="Cuomo C."/>
            <person name="Devon K."/>
            <person name="Jaffe D."/>
            <person name="Butler J."/>
            <person name="Alvarez P."/>
            <person name="Gnerre S."/>
            <person name="Grabherr M."/>
            <person name="Kleber M."/>
            <person name="Mauceli E."/>
            <person name="Brockman W."/>
            <person name="Young S."/>
            <person name="LaButti K."/>
            <person name="Sykes S."/>
            <person name="DeCaprio D."/>
            <person name="Crawford M."/>
            <person name="Koehrsen M."/>
            <person name="Engels R."/>
            <person name="Montgomery P."/>
            <person name="Pearson M."/>
            <person name="Howarth C."/>
            <person name="Larson L."/>
            <person name="White J."/>
            <person name="O'Leary S."/>
            <person name="Kodira C."/>
            <person name="Zeng Q."/>
            <person name="Yandava C."/>
            <person name="Alvarado L."/>
            <person name="Longcore J."/>
            <person name="James T."/>
        </authorList>
    </citation>
    <scope>NUCLEOTIDE SEQUENCE [LARGE SCALE GENOMIC DNA]</scope>
    <source>
        <strain evidence="2 3">JEL423</strain>
    </source>
</reference>
<dbReference type="InterPro" id="IPR029070">
    <property type="entry name" value="Chitinase_insertion_sf"/>
</dbReference>
<dbReference type="PROSITE" id="PS51910">
    <property type="entry name" value="GH18_2"/>
    <property type="match status" value="1"/>
</dbReference>
<gene>
    <name evidence="2" type="ORF">BDEG_26134</name>
</gene>
<dbReference type="InterPro" id="IPR017853">
    <property type="entry name" value="GH"/>
</dbReference>
<dbReference type="GO" id="GO:0004568">
    <property type="term" value="F:chitinase activity"/>
    <property type="evidence" value="ECO:0007669"/>
    <property type="project" value="TreeGrafter"/>
</dbReference>
<dbReference type="Pfam" id="PF00704">
    <property type="entry name" value="Glyco_hydro_18"/>
    <property type="match status" value="1"/>
</dbReference>
<dbReference type="Gene3D" id="3.10.50.10">
    <property type="match status" value="1"/>
</dbReference>
<dbReference type="VEuPathDB" id="FungiDB:BDEG_26134"/>
<dbReference type="EMBL" id="DS022308">
    <property type="protein sequence ID" value="OAJ42715.1"/>
    <property type="molecule type" value="Genomic_DNA"/>
</dbReference>
<dbReference type="GO" id="GO:0005975">
    <property type="term" value="P:carbohydrate metabolic process"/>
    <property type="evidence" value="ECO:0007669"/>
    <property type="project" value="InterPro"/>
</dbReference>
<dbReference type="Proteomes" id="UP000077115">
    <property type="component" value="Unassembled WGS sequence"/>
</dbReference>
<dbReference type="InterPro" id="IPR001223">
    <property type="entry name" value="Glyco_hydro18_cat"/>
</dbReference>
<protein>
    <recommendedName>
        <fullName evidence="1">GH18 domain-containing protein</fullName>
    </recommendedName>
</protein>
<evidence type="ECO:0000313" key="2">
    <source>
        <dbReference type="EMBL" id="OAJ42715.1"/>
    </source>
</evidence>
<reference evidence="2 3" key="2">
    <citation type="submission" date="2016-05" db="EMBL/GenBank/DDBJ databases">
        <title>Lineage-specific infection strategies underlie the spectrum of fungal disease in amphibians.</title>
        <authorList>
            <person name="Cuomo C.A."/>
            <person name="Farrer R.A."/>
            <person name="James T."/>
            <person name="Longcore J."/>
            <person name="Birren B."/>
        </authorList>
    </citation>
    <scope>NUCLEOTIDE SEQUENCE [LARGE SCALE GENOMIC DNA]</scope>
    <source>
        <strain evidence="2 3">JEL423</strain>
    </source>
</reference>
<name>A0A177WSV3_BATDL</name>
<dbReference type="PANTHER" id="PTHR11177">
    <property type="entry name" value="CHITINASE"/>
    <property type="match status" value="1"/>
</dbReference>
<dbReference type="GO" id="GO:0006032">
    <property type="term" value="P:chitin catabolic process"/>
    <property type="evidence" value="ECO:0007669"/>
    <property type="project" value="TreeGrafter"/>
</dbReference>
<dbReference type="STRING" id="403673.A0A177WSV3"/>
<dbReference type="InterPro" id="IPR011583">
    <property type="entry name" value="Chitinase_II/V-like_cat"/>
</dbReference>
<sequence>MSMQPQILAILTILPFHHVTDPFQKSGKRLIVYHTNWAMYDRKFNVRDIPIYYYSDINYAFVSLTMNDQGFYVPSLSDSWSDTDKRFTVADESVPPLDPPDNGQPCKPGQYYGNFGQFRNLKTINPAFSLGFSIGGWTLSKHFSTAVRTPETRQAFVQGILDLLNQFPQLFDRVDIDWEHVSPAGENYGDEGNTTHPKDGEHYGLISALPLAIMAQTLTSINVMTYDYASSSWGPVAAGHHTNLFSTPYAPLSIHNIVEALLARGVPANKIVIGAAFYSRGFANTDGLSRPSSGTVPDQSWEAGLCDYLSLPRQGAVEHWDDQARATYSYDPVKKILNSYDSVQSVTEKCKYVWDRGLQGIIVWESSGDFNVSHPRSLSTALYHGLTRDPRQ</sequence>
<proteinExistence type="predicted"/>